<evidence type="ECO:0000256" key="1">
    <source>
        <dbReference type="SAM" id="MobiDB-lite"/>
    </source>
</evidence>
<evidence type="ECO:0000313" key="2">
    <source>
        <dbReference type="EMBL" id="GBG73078.1"/>
    </source>
</evidence>
<feature type="region of interest" description="Disordered" evidence="1">
    <location>
        <begin position="82"/>
        <end position="133"/>
    </location>
</feature>
<feature type="compositionally biased region" description="Basic and acidic residues" evidence="1">
    <location>
        <begin position="181"/>
        <end position="191"/>
    </location>
</feature>
<sequence>MVAVSDAWDDSVLLRACNAAVKKYISMHSGSKKATDDAAVEAAALDSVSAVQSRQGASSVAEDSSGVGGVAICESSVAVNETKGSSGAVPSPVDGPAPAASETSAPGEPGTSAPAGTGPKGPPCDSQHEGMAGHELGSLPAHAVQQHISSREGNVPHIPANGGSPAHEVVEQKASPAGSISRDDIPVAGLRSDDNGKVEAAWDPLASVAAVSKASDATILSEGTLRTAGQTQSFQEQCKDEHVNPGSPRFDNRQGDGETEAICSTYNTYQNLLIPPRSPPSAPPLYDPPPSSTAYSACQLGASASSHATYRLQSSTSDPSSAAEVQLASGAWSSPQGGDQN</sequence>
<feature type="region of interest" description="Disordered" evidence="1">
    <location>
        <begin position="275"/>
        <end position="296"/>
    </location>
</feature>
<proteinExistence type="predicted"/>
<keyword evidence="3" id="KW-1185">Reference proteome</keyword>
<feature type="region of interest" description="Disordered" evidence="1">
    <location>
        <begin position="309"/>
        <end position="341"/>
    </location>
</feature>
<name>A0A388KSV4_CHABU</name>
<dbReference type="AlphaFoldDB" id="A0A388KSV4"/>
<protein>
    <submittedName>
        <fullName evidence="2">Uncharacterized protein</fullName>
    </submittedName>
</protein>
<feature type="compositionally biased region" description="Pro residues" evidence="1">
    <location>
        <begin position="276"/>
        <end position="291"/>
    </location>
</feature>
<evidence type="ECO:0000313" key="3">
    <source>
        <dbReference type="Proteomes" id="UP000265515"/>
    </source>
</evidence>
<gene>
    <name evidence="2" type="ORF">CBR_g12794</name>
</gene>
<feature type="compositionally biased region" description="Polar residues" evidence="1">
    <location>
        <begin position="331"/>
        <end position="341"/>
    </location>
</feature>
<reference evidence="2 3" key="1">
    <citation type="journal article" date="2018" name="Cell">
        <title>The Chara Genome: Secondary Complexity and Implications for Plant Terrestrialization.</title>
        <authorList>
            <person name="Nishiyama T."/>
            <person name="Sakayama H."/>
            <person name="Vries J.D."/>
            <person name="Buschmann H."/>
            <person name="Saint-Marcoux D."/>
            <person name="Ullrich K.K."/>
            <person name="Haas F.B."/>
            <person name="Vanderstraeten L."/>
            <person name="Becker D."/>
            <person name="Lang D."/>
            <person name="Vosolsobe S."/>
            <person name="Rombauts S."/>
            <person name="Wilhelmsson P.K.I."/>
            <person name="Janitza P."/>
            <person name="Kern R."/>
            <person name="Heyl A."/>
            <person name="Rumpler F."/>
            <person name="Villalobos L.I.A.C."/>
            <person name="Clay J.M."/>
            <person name="Skokan R."/>
            <person name="Toyoda A."/>
            <person name="Suzuki Y."/>
            <person name="Kagoshima H."/>
            <person name="Schijlen E."/>
            <person name="Tajeshwar N."/>
            <person name="Catarino B."/>
            <person name="Hetherington A.J."/>
            <person name="Saltykova A."/>
            <person name="Bonnot C."/>
            <person name="Breuninger H."/>
            <person name="Symeonidi A."/>
            <person name="Radhakrishnan G.V."/>
            <person name="Van Nieuwerburgh F."/>
            <person name="Deforce D."/>
            <person name="Chang C."/>
            <person name="Karol K.G."/>
            <person name="Hedrich R."/>
            <person name="Ulvskov P."/>
            <person name="Glockner G."/>
            <person name="Delwiche C.F."/>
            <person name="Petrasek J."/>
            <person name="Van de Peer Y."/>
            <person name="Friml J."/>
            <person name="Beilby M."/>
            <person name="Dolan L."/>
            <person name="Kohara Y."/>
            <person name="Sugano S."/>
            <person name="Fujiyama A."/>
            <person name="Delaux P.-M."/>
            <person name="Quint M."/>
            <person name="TheiBen G."/>
            <person name="Hagemann M."/>
            <person name="Harholt J."/>
            <person name="Dunand C."/>
            <person name="Zachgo S."/>
            <person name="Langdale J."/>
            <person name="Maumus F."/>
            <person name="Straeten D.V.D."/>
            <person name="Gould S.B."/>
            <person name="Rensing S.A."/>
        </authorList>
    </citation>
    <scope>NUCLEOTIDE SEQUENCE [LARGE SCALE GENOMIC DNA]</scope>
    <source>
        <strain evidence="2 3">S276</strain>
    </source>
</reference>
<dbReference type="Gramene" id="GBG73078">
    <property type="protein sequence ID" value="GBG73078"/>
    <property type="gene ID" value="CBR_g12794"/>
</dbReference>
<dbReference type="Proteomes" id="UP000265515">
    <property type="component" value="Unassembled WGS sequence"/>
</dbReference>
<organism evidence="2 3">
    <name type="scientific">Chara braunii</name>
    <name type="common">Braun's stonewort</name>
    <dbReference type="NCBI Taxonomy" id="69332"/>
    <lineage>
        <taxon>Eukaryota</taxon>
        <taxon>Viridiplantae</taxon>
        <taxon>Streptophyta</taxon>
        <taxon>Charophyceae</taxon>
        <taxon>Charales</taxon>
        <taxon>Characeae</taxon>
        <taxon>Chara</taxon>
    </lineage>
</organism>
<feature type="region of interest" description="Disordered" evidence="1">
    <location>
        <begin position="153"/>
        <end position="191"/>
    </location>
</feature>
<comment type="caution">
    <text evidence="2">The sequence shown here is derived from an EMBL/GenBank/DDBJ whole genome shotgun (WGS) entry which is preliminary data.</text>
</comment>
<accession>A0A388KSV4</accession>
<feature type="compositionally biased region" description="Polar residues" evidence="1">
    <location>
        <begin position="309"/>
        <end position="320"/>
    </location>
</feature>
<dbReference type="EMBL" id="BFEA01000177">
    <property type="protein sequence ID" value="GBG73078.1"/>
    <property type="molecule type" value="Genomic_DNA"/>
</dbReference>